<keyword evidence="2 4" id="KW-0378">Hydrolase</keyword>
<dbReference type="GO" id="GO:0006508">
    <property type="term" value="P:proteolysis"/>
    <property type="evidence" value="ECO:0007669"/>
    <property type="project" value="InterPro"/>
</dbReference>
<dbReference type="InterPro" id="IPR000667">
    <property type="entry name" value="Peptidase_S13"/>
</dbReference>
<comment type="similarity">
    <text evidence="1">Belongs to the peptidase S13 family.</text>
</comment>
<gene>
    <name evidence="4" type="primary">dacC</name>
    <name evidence="4" type="ORF">BG845_03050</name>
</gene>
<keyword evidence="5" id="KW-1185">Reference proteome</keyword>
<dbReference type="InterPro" id="IPR012338">
    <property type="entry name" value="Beta-lactam/transpept-like"/>
</dbReference>
<dbReference type="Proteomes" id="UP000194360">
    <property type="component" value="Unassembled WGS sequence"/>
</dbReference>
<dbReference type="EMBL" id="MIGB01000015">
    <property type="protein sequence ID" value="OSY39815.1"/>
    <property type="molecule type" value="Genomic_DNA"/>
</dbReference>
<feature type="compositionally biased region" description="Basic and acidic residues" evidence="3">
    <location>
        <begin position="235"/>
        <end position="246"/>
    </location>
</feature>
<dbReference type="NCBIfam" id="TIGR00666">
    <property type="entry name" value="PBP4"/>
    <property type="match status" value="1"/>
</dbReference>
<dbReference type="PANTHER" id="PTHR30023">
    <property type="entry name" value="D-ALANYL-D-ALANINE CARBOXYPEPTIDASE"/>
    <property type="match status" value="1"/>
</dbReference>
<dbReference type="AlphaFoldDB" id="A0A1Y2MXA2"/>
<dbReference type="PRINTS" id="PR00922">
    <property type="entry name" value="DADACBPTASE3"/>
</dbReference>
<dbReference type="EC" id="3.4.16.4" evidence="4"/>
<comment type="caution">
    <text evidence="4">The sequence shown here is derived from an EMBL/GenBank/DDBJ whole genome shotgun (WGS) entry which is preliminary data.</text>
</comment>
<evidence type="ECO:0000256" key="3">
    <source>
        <dbReference type="SAM" id="MobiDB-lite"/>
    </source>
</evidence>
<sequence>MGRRHRRPDRNTRRVAVIAVAVMALASLFGAVALAGPETRDRLGLGETAAAYPPVPMPALRPLTPTAPVPTAAGITQALADQLESPALGDVTGVVIDSSAPRGVEPLWERDGGKAMVPGSTTKLLTAAAALLSMNPTDRLATRVVPGPDPDSVVLIGSGDPTLTALPAGQNGLYPDPSRIDDLAAEVREAVQVPVNTVYVDTSQWSGPSLSPGWGPNDVSDGYVAPMSPLMLDGGRTDPQEQDGPRSADPARAAGQALASALGAAEVREGTAAPNAPVLGSVSSPPIASLVEYMLTASDNVTAEALARQVAIVRDTEATFDGGSRAVTEALVQAGYDVTGLRAADGSGLSRENRVPARLLGAVLASAAAQSDSPADVQFLRPILTGLPVAGGAGTLTQRFTDGPSIAGRGVVRAKTGTLSGASSLAGVVTDVDGRLLVFALLSNGTSPADARPALDRVAATLSRCGCRG</sequence>
<dbReference type="GO" id="GO:0009002">
    <property type="term" value="F:serine-type D-Ala-D-Ala carboxypeptidase activity"/>
    <property type="evidence" value="ECO:0007669"/>
    <property type="project" value="UniProtKB-EC"/>
</dbReference>
<dbReference type="OrthoDB" id="56883at2"/>
<name>A0A1Y2MXA2_PSEAH</name>
<dbReference type="GO" id="GO:0000270">
    <property type="term" value="P:peptidoglycan metabolic process"/>
    <property type="evidence" value="ECO:0007669"/>
    <property type="project" value="TreeGrafter"/>
</dbReference>
<accession>A0A1Y2MXA2</accession>
<evidence type="ECO:0000313" key="4">
    <source>
        <dbReference type="EMBL" id="OSY39815.1"/>
    </source>
</evidence>
<dbReference type="Pfam" id="PF02113">
    <property type="entry name" value="Peptidase_S13"/>
    <property type="match status" value="2"/>
</dbReference>
<feature type="region of interest" description="Disordered" evidence="3">
    <location>
        <begin position="230"/>
        <end position="255"/>
    </location>
</feature>
<proteinExistence type="inferred from homology"/>
<organism evidence="4 5">
    <name type="scientific">Pseudonocardia autotrophica</name>
    <name type="common">Amycolata autotrophica</name>
    <name type="synonym">Nocardia autotrophica</name>
    <dbReference type="NCBI Taxonomy" id="2074"/>
    <lineage>
        <taxon>Bacteria</taxon>
        <taxon>Bacillati</taxon>
        <taxon>Actinomycetota</taxon>
        <taxon>Actinomycetes</taxon>
        <taxon>Pseudonocardiales</taxon>
        <taxon>Pseudonocardiaceae</taxon>
        <taxon>Pseudonocardia</taxon>
    </lineage>
</organism>
<keyword evidence="4" id="KW-0645">Protease</keyword>
<evidence type="ECO:0000313" key="5">
    <source>
        <dbReference type="Proteomes" id="UP000194360"/>
    </source>
</evidence>
<evidence type="ECO:0000256" key="1">
    <source>
        <dbReference type="ARBA" id="ARBA00006096"/>
    </source>
</evidence>
<dbReference type="RefSeq" id="WP_085913284.1">
    <property type="nucleotide sequence ID" value="NZ_AP018920.1"/>
</dbReference>
<dbReference type="SUPFAM" id="SSF56601">
    <property type="entry name" value="beta-lactamase/transpeptidase-like"/>
    <property type="match status" value="1"/>
</dbReference>
<dbReference type="STRING" id="2074.BG845_03050"/>
<protein>
    <submittedName>
        <fullName evidence="4">D-alanyl-D-alanine carboxypeptidase DacC</fullName>
        <ecNumber evidence="4">3.4.16.4</ecNumber>
    </submittedName>
</protein>
<reference evidence="4 5" key="1">
    <citation type="submission" date="2016-09" db="EMBL/GenBank/DDBJ databases">
        <title>Pseudonocardia autotrophica DSM535, a candidate organism with high potential of specific P450 cytochromes.</title>
        <authorList>
            <person name="Grumaz C."/>
            <person name="Vainshtein Y."/>
            <person name="Kirstahler P."/>
            <person name="Sohn K."/>
        </authorList>
    </citation>
    <scope>NUCLEOTIDE SEQUENCE [LARGE SCALE GENOMIC DNA]</scope>
    <source>
        <strain evidence="4 5">DSM 535</strain>
    </source>
</reference>
<dbReference type="PANTHER" id="PTHR30023:SF0">
    <property type="entry name" value="PENICILLIN-SENSITIVE CARBOXYPEPTIDASE A"/>
    <property type="match status" value="1"/>
</dbReference>
<keyword evidence="4" id="KW-0121">Carboxypeptidase</keyword>
<evidence type="ECO:0000256" key="2">
    <source>
        <dbReference type="ARBA" id="ARBA00022801"/>
    </source>
</evidence>
<dbReference type="Gene3D" id="3.40.710.10">
    <property type="entry name" value="DD-peptidase/beta-lactamase superfamily"/>
    <property type="match status" value="2"/>
</dbReference>